<evidence type="ECO:0000256" key="1">
    <source>
        <dbReference type="ARBA" id="ARBA00010641"/>
    </source>
</evidence>
<dbReference type="InterPro" id="IPR039425">
    <property type="entry name" value="RNA_pol_sigma-70-like"/>
</dbReference>
<keyword evidence="4" id="KW-0238">DNA-binding</keyword>
<gene>
    <name evidence="8" type="ORF">CCE28_02940</name>
</gene>
<evidence type="ECO:0000259" key="6">
    <source>
        <dbReference type="Pfam" id="PF04542"/>
    </source>
</evidence>
<accession>A0A267MP82</accession>
<dbReference type="GO" id="GO:0003677">
    <property type="term" value="F:DNA binding"/>
    <property type="evidence" value="ECO:0007669"/>
    <property type="project" value="UniProtKB-KW"/>
</dbReference>
<comment type="caution">
    <text evidence="8">The sequence shown here is derived from an EMBL/GenBank/DDBJ whole genome shotgun (WGS) entry which is preliminary data.</text>
</comment>
<feature type="domain" description="RNA polymerase sigma-70 region 2" evidence="6">
    <location>
        <begin position="25"/>
        <end position="91"/>
    </location>
</feature>
<keyword evidence="5" id="KW-0804">Transcription</keyword>
<proteinExistence type="inferred from homology"/>
<dbReference type="SUPFAM" id="SSF88946">
    <property type="entry name" value="Sigma2 domain of RNA polymerase sigma factors"/>
    <property type="match status" value="1"/>
</dbReference>
<dbReference type="InterPro" id="IPR036388">
    <property type="entry name" value="WH-like_DNA-bd_sf"/>
</dbReference>
<dbReference type="GO" id="GO:0016987">
    <property type="term" value="F:sigma factor activity"/>
    <property type="evidence" value="ECO:0007669"/>
    <property type="project" value="UniProtKB-KW"/>
</dbReference>
<comment type="similarity">
    <text evidence="1">Belongs to the sigma-70 factor family. ECF subfamily.</text>
</comment>
<dbReference type="Pfam" id="PF08281">
    <property type="entry name" value="Sigma70_r4_2"/>
    <property type="match status" value="1"/>
</dbReference>
<dbReference type="InterPro" id="IPR013249">
    <property type="entry name" value="RNA_pol_sigma70_r4_t2"/>
</dbReference>
<dbReference type="EMBL" id="NIBG01000001">
    <property type="protein sequence ID" value="PAB61399.1"/>
    <property type="molecule type" value="Genomic_DNA"/>
</dbReference>
<dbReference type="InterPro" id="IPR007627">
    <property type="entry name" value="RNA_pol_sigma70_r2"/>
</dbReference>
<dbReference type="InterPro" id="IPR013324">
    <property type="entry name" value="RNA_pol_sigma_r3/r4-like"/>
</dbReference>
<dbReference type="InterPro" id="IPR013325">
    <property type="entry name" value="RNA_pol_sigma_r2"/>
</dbReference>
<evidence type="ECO:0000313" key="8">
    <source>
        <dbReference type="EMBL" id="PAB61399.1"/>
    </source>
</evidence>
<organism evidence="8 9">
    <name type="scientific">Anaeromicrobium sediminis</name>
    <dbReference type="NCBI Taxonomy" id="1478221"/>
    <lineage>
        <taxon>Bacteria</taxon>
        <taxon>Bacillati</taxon>
        <taxon>Bacillota</taxon>
        <taxon>Clostridia</taxon>
        <taxon>Peptostreptococcales</taxon>
        <taxon>Thermotaleaceae</taxon>
        <taxon>Anaeromicrobium</taxon>
    </lineage>
</organism>
<reference evidence="8 9" key="1">
    <citation type="submission" date="2017-06" db="EMBL/GenBank/DDBJ databases">
        <title>Draft genome sequence of anaerobic fermentative bacterium Anaeromicrobium sediminis DY2726D isolated from West Pacific Ocean sediments.</title>
        <authorList>
            <person name="Zeng X."/>
        </authorList>
    </citation>
    <scope>NUCLEOTIDE SEQUENCE [LARGE SCALE GENOMIC DNA]</scope>
    <source>
        <strain evidence="8 9">DY2726D</strain>
    </source>
</reference>
<evidence type="ECO:0000313" key="9">
    <source>
        <dbReference type="Proteomes" id="UP000216024"/>
    </source>
</evidence>
<dbReference type="SUPFAM" id="SSF88659">
    <property type="entry name" value="Sigma3 and sigma4 domains of RNA polymerase sigma factors"/>
    <property type="match status" value="1"/>
</dbReference>
<dbReference type="Proteomes" id="UP000216024">
    <property type="component" value="Unassembled WGS sequence"/>
</dbReference>
<evidence type="ECO:0000256" key="3">
    <source>
        <dbReference type="ARBA" id="ARBA00023082"/>
    </source>
</evidence>
<dbReference type="GO" id="GO:0006352">
    <property type="term" value="P:DNA-templated transcription initiation"/>
    <property type="evidence" value="ECO:0007669"/>
    <property type="project" value="InterPro"/>
</dbReference>
<dbReference type="NCBIfam" id="TIGR02937">
    <property type="entry name" value="sigma70-ECF"/>
    <property type="match status" value="1"/>
</dbReference>
<dbReference type="AlphaFoldDB" id="A0A267MP82"/>
<dbReference type="Gene3D" id="1.10.10.10">
    <property type="entry name" value="Winged helix-like DNA-binding domain superfamily/Winged helix DNA-binding domain"/>
    <property type="match status" value="1"/>
</dbReference>
<sequence length="199" mass="23092">MGVLDIEKSLIKKCQSGDVESFELLIKDYEKRAFNIAYRMLGNVEDANDATQEAFIKIYKHINKFKGDSSFSTWLYRIVTNTCLDILRKNKNKKTLSYDNPTETEEGTIKREFVDHKTNTEKTVEREMVKKELHECINSLGDSHKTAIILRDINGFSYKEIAHILSCSEGTVKSKINRARKNLKNLLEDKMELFKDQMV</sequence>
<dbReference type="InterPro" id="IPR014284">
    <property type="entry name" value="RNA_pol_sigma-70_dom"/>
</dbReference>
<name>A0A267MP82_9FIRM</name>
<dbReference type="PANTHER" id="PTHR43133:SF8">
    <property type="entry name" value="RNA POLYMERASE SIGMA FACTOR HI_1459-RELATED"/>
    <property type="match status" value="1"/>
</dbReference>
<dbReference type="PANTHER" id="PTHR43133">
    <property type="entry name" value="RNA POLYMERASE ECF-TYPE SIGMA FACTO"/>
    <property type="match status" value="1"/>
</dbReference>
<evidence type="ECO:0000256" key="4">
    <source>
        <dbReference type="ARBA" id="ARBA00023125"/>
    </source>
</evidence>
<keyword evidence="2" id="KW-0805">Transcription regulation</keyword>
<keyword evidence="9" id="KW-1185">Reference proteome</keyword>
<evidence type="ECO:0000256" key="2">
    <source>
        <dbReference type="ARBA" id="ARBA00023015"/>
    </source>
</evidence>
<feature type="domain" description="RNA polymerase sigma factor 70 region 4 type 2" evidence="7">
    <location>
        <begin position="131"/>
        <end position="183"/>
    </location>
</feature>
<dbReference type="Gene3D" id="1.10.1740.10">
    <property type="match status" value="1"/>
</dbReference>
<protein>
    <submittedName>
        <fullName evidence="8">RNA polymerase subunit sigma-24</fullName>
    </submittedName>
</protein>
<keyword evidence="3" id="KW-0731">Sigma factor</keyword>
<dbReference type="OrthoDB" id="9784984at2"/>
<dbReference type="Pfam" id="PF04542">
    <property type="entry name" value="Sigma70_r2"/>
    <property type="match status" value="1"/>
</dbReference>
<evidence type="ECO:0000256" key="5">
    <source>
        <dbReference type="ARBA" id="ARBA00023163"/>
    </source>
</evidence>
<evidence type="ECO:0000259" key="7">
    <source>
        <dbReference type="Pfam" id="PF08281"/>
    </source>
</evidence>
<dbReference type="CDD" id="cd06171">
    <property type="entry name" value="Sigma70_r4"/>
    <property type="match status" value="1"/>
</dbReference>